<name>A0AAU9JI73_9CILI</name>
<organism evidence="1 2">
    <name type="scientific">Blepharisma stoltei</name>
    <dbReference type="NCBI Taxonomy" id="1481888"/>
    <lineage>
        <taxon>Eukaryota</taxon>
        <taxon>Sar</taxon>
        <taxon>Alveolata</taxon>
        <taxon>Ciliophora</taxon>
        <taxon>Postciliodesmatophora</taxon>
        <taxon>Heterotrichea</taxon>
        <taxon>Heterotrichida</taxon>
        <taxon>Blepharismidae</taxon>
        <taxon>Blepharisma</taxon>
    </lineage>
</organism>
<reference evidence="1" key="1">
    <citation type="submission" date="2021-09" db="EMBL/GenBank/DDBJ databases">
        <authorList>
            <consortium name="AG Swart"/>
            <person name="Singh M."/>
            <person name="Singh A."/>
            <person name="Seah K."/>
            <person name="Emmerich C."/>
        </authorList>
    </citation>
    <scope>NUCLEOTIDE SEQUENCE</scope>
    <source>
        <strain evidence="1">ATCC30299</strain>
    </source>
</reference>
<keyword evidence="2" id="KW-1185">Reference proteome</keyword>
<protein>
    <recommendedName>
        <fullName evidence="3">Maturase K</fullName>
    </recommendedName>
</protein>
<evidence type="ECO:0000313" key="1">
    <source>
        <dbReference type="EMBL" id="CAG9326967.1"/>
    </source>
</evidence>
<dbReference type="Proteomes" id="UP001162131">
    <property type="component" value="Unassembled WGS sequence"/>
</dbReference>
<sequence>MQVSFKCFLAIISNISIPIIHIGNLKLILATMQLINCLQEIYRGMSSIIPLNSFPSAILKKSFENWGRKNVRSKFDISQISSFESDTLEDCILV</sequence>
<dbReference type="EMBL" id="CAJZBQ010000041">
    <property type="protein sequence ID" value="CAG9326967.1"/>
    <property type="molecule type" value="Genomic_DNA"/>
</dbReference>
<gene>
    <name evidence="1" type="ORF">BSTOLATCC_MIC42226</name>
</gene>
<dbReference type="AlphaFoldDB" id="A0AAU9JI73"/>
<proteinExistence type="predicted"/>
<evidence type="ECO:0008006" key="3">
    <source>
        <dbReference type="Google" id="ProtNLM"/>
    </source>
</evidence>
<evidence type="ECO:0000313" key="2">
    <source>
        <dbReference type="Proteomes" id="UP001162131"/>
    </source>
</evidence>
<comment type="caution">
    <text evidence="1">The sequence shown here is derived from an EMBL/GenBank/DDBJ whole genome shotgun (WGS) entry which is preliminary data.</text>
</comment>
<accession>A0AAU9JI73</accession>